<evidence type="ECO:0000313" key="4">
    <source>
        <dbReference type="EMBL" id="GMH06830.1"/>
    </source>
</evidence>
<sequence>MMVFGHSGGGGFLAGKQVFPVDYEAEVSQRLLDALNSRDLRSALECLEDSLVDVNFVGAVCLKVRKMEVVLHGETPSEVRVDYEDFKTDVTALFLAAHVGNVALVRRLLSNGADVNQKLFRGFATTAAVREGHLEILEILLKAGASQPACEEALLEASCHGRAGFVELLMGSDLIRPHVSVHALVTACCRGFKDVVDALLRCGLDANSVDRVLLQSSKPSLHTNVDCTALVAAVVSRQVAVVRQLLKAGARSEVEVRLGAWSWDTVSGEEFRVGAGLAEPYAISWCAVEYFEASGTILRMLLEHQSPNTPHHGRTLTHHAILCANTGALTVLLRCGADIESPIKTTRNVEFRPVHLAARLGLSAILECLIDAGCDINSLTDSGDTALMICATYKRDECLRILAAAGADFGLVNNAGSSVDSIARTNGWFLNFQQAMLRVLKAKKVPVSSNLSTFSPLMFAAEAGDLVALKMLVARTDIDLDHQDDNGFTAVMVAASEGHVEAFRVLVYAGADVKLCTKSGESVITLSELSQKQDQFEKVMLEFALEMDSSNVGGFCALHCAARRGDFEAVRLLTSKGYDVNIPDGDGNTPLMLAAKGGHGRVCELLISRGAQCDVENSKGETALLLARRSGGRRSYVERVILDELSRRLVLGGDHLKKHTKGGKGSPHGKAVRMLGREGVLQWGKSSRRNVICKEAEVGPGASFLKNRRAKGGADEPGLFRVVTTKNREVHFVCQGGFEAAELWVRGIKLVTKEAIFGSGTRDA</sequence>
<reference evidence="4" key="1">
    <citation type="submission" date="2023-05" db="EMBL/GenBank/DDBJ databases">
        <title>Nepenthes gracilis genome sequencing.</title>
        <authorList>
            <person name="Fukushima K."/>
        </authorList>
    </citation>
    <scope>NUCLEOTIDE SEQUENCE</scope>
    <source>
        <strain evidence="4">SING2019-196</strain>
    </source>
</reference>
<gene>
    <name evidence="4" type="ORF">Nepgr_008670</name>
</gene>
<name>A0AAD3S941_NEPGR</name>
<evidence type="ECO:0008006" key="6">
    <source>
        <dbReference type="Google" id="ProtNLM"/>
    </source>
</evidence>
<dbReference type="SMART" id="SM00248">
    <property type="entry name" value="ANK"/>
    <property type="match status" value="11"/>
</dbReference>
<feature type="repeat" description="ANK" evidence="3">
    <location>
        <begin position="486"/>
        <end position="518"/>
    </location>
</feature>
<dbReference type="EMBL" id="BSYO01000006">
    <property type="protein sequence ID" value="GMH06830.1"/>
    <property type="molecule type" value="Genomic_DNA"/>
</dbReference>
<feature type="repeat" description="ANK" evidence="3">
    <location>
        <begin position="353"/>
        <end position="381"/>
    </location>
</feature>
<dbReference type="Gene3D" id="1.25.40.20">
    <property type="entry name" value="Ankyrin repeat-containing domain"/>
    <property type="match status" value="5"/>
</dbReference>
<keyword evidence="1" id="KW-0677">Repeat</keyword>
<dbReference type="InterPro" id="IPR002110">
    <property type="entry name" value="Ankyrin_rpt"/>
</dbReference>
<dbReference type="SUPFAM" id="SSF48403">
    <property type="entry name" value="Ankyrin repeat"/>
    <property type="match status" value="3"/>
</dbReference>
<dbReference type="Pfam" id="PF12796">
    <property type="entry name" value="Ank_2"/>
    <property type="match status" value="4"/>
</dbReference>
<dbReference type="PROSITE" id="PS50297">
    <property type="entry name" value="ANK_REP_REGION"/>
    <property type="match status" value="4"/>
</dbReference>
<feature type="repeat" description="ANK" evidence="3">
    <location>
        <begin position="88"/>
        <end position="120"/>
    </location>
</feature>
<comment type="caution">
    <text evidence="4">The sequence shown here is derived from an EMBL/GenBank/DDBJ whole genome shotgun (WGS) entry which is preliminary data.</text>
</comment>
<feature type="repeat" description="ANK" evidence="3">
    <location>
        <begin position="382"/>
        <end position="414"/>
    </location>
</feature>
<dbReference type="PANTHER" id="PTHR24123:SF139">
    <property type="entry name" value="ANKYRIN"/>
    <property type="match status" value="1"/>
</dbReference>
<keyword evidence="2 3" id="KW-0040">ANK repeat</keyword>
<dbReference type="AlphaFoldDB" id="A0AAD3S941"/>
<evidence type="ECO:0000313" key="5">
    <source>
        <dbReference type="Proteomes" id="UP001279734"/>
    </source>
</evidence>
<dbReference type="PANTHER" id="PTHR24123">
    <property type="entry name" value="ANKYRIN REPEAT-CONTAINING"/>
    <property type="match status" value="1"/>
</dbReference>
<organism evidence="4 5">
    <name type="scientific">Nepenthes gracilis</name>
    <name type="common">Slender pitcher plant</name>
    <dbReference type="NCBI Taxonomy" id="150966"/>
    <lineage>
        <taxon>Eukaryota</taxon>
        <taxon>Viridiplantae</taxon>
        <taxon>Streptophyta</taxon>
        <taxon>Embryophyta</taxon>
        <taxon>Tracheophyta</taxon>
        <taxon>Spermatophyta</taxon>
        <taxon>Magnoliopsida</taxon>
        <taxon>eudicotyledons</taxon>
        <taxon>Gunneridae</taxon>
        <taxon>Pentapetalae</taxon>
        <taxon>Caryophyllales</taxon>
        <taxon>Nepenthaceae</taxon>
        <taxon>Nepenthes</taxon>
    </lineage>
</organism>
<evidence type="ECO:0000256" key="2">
    <source>
        <dbReference type="ARBA" id="ARBA00023043"/>
    </source>
</evidence>
<dbReference type="InterPro" id="IPR036770">
    <property type="entry name" value="Ankyrin_rpt-contain_sf"/>
</dbReference>
<evidence type="ECO:0000256" key="1">
    <source>
        <dbReference type="ARBA" id="ARBA00022737"/>
    </source>
</evidence>
<accession>A0AAD3S941</accession>
<dbReference type="InterPro" id="IPR051165">
    <property type="entry name" value="Multifunctional_ANK_Repeat"/>
</dbReference>
<dbReference type="PROSITE" id="PS50088">
    <property type="entry name" value="ANK_REPEAT"/>
    <property type="match status" value="6"/>
</dbReference>
<keyword evidence="5" id="KW-1185">Reference proteome</keyword>
<dbReference type="Proteomes" id="UP001279734">
    <property type="component" value="Unassembled WGS sequence"/>
</dbReference>
<evidence type="ECO:0000256" key="3">
    <source>
        <dbReference type="PROSITE-ProRule" id="PRU00023"/>
    </source>
</evidence>
<protein>
    <recommendedName>
        <fullName evidence="6">Ankyrin-3</fullName>
    </recommendedName>
</protein>
<feature type="repeat" description="ANK" evidence="3">
    <location>
        <begin position="586"/>
        <end position="618"/>
    </location>
</feature>
<feature type="repeat" description="ANK" evidence="3">
    <location>
        <begin position="553"/>
        <end position="585"/>
    </location>
</feature>
<proteinExistence type="predicted"/>